<name>A0A7T4EGQ4_9CORY</name>
<dbReference type="RefSeq" id="WP_005393431.1">
    <property type="nucleotide sequence ID" value="NZ_CP066007.1"/>
</dbReference>
<sequence>MPLNANNKSYRLADMSIQPDGEVPYPDPDESKDPDTTCIENAEFCTAVYARTWETAGGSVKHFAIMLNVTAGHPDYKFCKEIKGAAPNFAQVRRTDTWHSTVHSHQFFLHSSDEEIEVHQQLAGGSREERSQHTVSGTFKKYYTEMLYDPFDYLKYWKEGKQ</sequence>
<proteinExistence type="predicted"/>
<accession>A0A7T4EGQ4</accession>
<dbReference type="EMBL" id="CP069534">
    <property type="protein sequence ID" value="QRP70381.1"/>
    <property type="molecule type" value="Genomic_DNA"/>
</dbReference>
<protein>
    <submittedName>
        <fullName evidence="1">Uncharacterized protein</fullName>
    </submittedName>
</protein>
<dbReference type="AlphaFoldDB" id="A0A7T4EGQ4"/>
<reference evidence="1 3" key="1">
    <citation type="submission" date="2020-12" db="EMBL/GenBank/DDBJ databases">
        <title>FDA dAtabase for Regulatory Grade micrObial Sequences (FDA-ARGOS): Supporting development and validation of Infectious Disease Dx tests.</title>
        <authorList>
            <person name="Sproer C."/>
            <person name="Gronow S."/>
            <person name="Severitt S."/>
            <person name="Schroder I."/>
            <person name="Tallon L."/>
            <person name="Sadzewicz L."/>
            <person name="Zhao X."/>
            <person name="Boylan J."/>
            <person name="Ott S."/>
            <person name="Bowen H."/>
            <person name="Vavikolanu K."/>
            <person name="Mehta A."/>
            <person name="Aluvathingal J."/>
            <person name="Nadendla S."/>
            <person name="Lowell S."/>
            <person name="Myers T."/>
            <person name="Yan Y."/>
            <person name="Sichtig H."/>
        </authorList>
    </citation>
    <scope>NUCLEOTIDE SEQUENCE [LARGE SCALE GENOMIC DNA]</scope>
    <source>
        <strain evidence="1 3">FDAARGOS_1053</strain>
        <strain evidence="2">FDAARGOS_1191</strain>
    </source>
</reference>
<dbReference type="GeneID" id="92761118"/>
<evidence type="ECO:0000313" key="3">
    <source>
        <dbReference type="Proteomes" id="UP000596145"/>
    </source>
</evidence>
<dbReference type="Proteomes" id="UP000617681">
    <property type="component" value="Chromosome"/>
</dbReference>
<organism evidence="1 3">
    <name type="scientific">Corynebacterium glucuronolyticum</name>
    <dbReference type="NCBI Taxonomy" id="39791"/>
    <lineage>
        <taxon>Bacteria</taxon>
        <taxon>Bacillati</taxon>
        <taxon>Actinomycetota</taxon>
        <taxon>Actinomycetes</taxon>
        <taxon>Mycobacteriales</taxon>
        <taxon>Corynebacteriaceae</taxon>
        <taxon>Corynebacterium</taxon>
    </lineage>
</organism>
<dbReference type="Proteomes" id="UP000596145">
    <property type="component" value="Chromosome"/>
</dbReference>
<dbReference type="OrthoDB" id="4406925at2"/>
<evidence type="ECO:0000313" key="2">
    <source>
        <dbReference type="EMBL" id="QRP70381.1"/>
    </source>
</evidence>
<gene>
    <name evidence="1" type="ORF">I6I10_03980</name>
    <name evidence="2" type="ORF">I6J21_11585</name>
</gene>
<evidence type="ECO:0000313" key="1">
    <source>
        <dbReference type="EMBL" id="QQB47077.1"/>
    </source>
</evidence>
<dbReference type="EMBL" id="CP066007">
    <property type="protein sequence ID" value="QQB47077.1"/>
    <property type="molecule type" value="Genomic_DNA"/>
</dbReference>